<accession>A0A511XND2</accession>
<reference evidence="1 2" key="1">
    <citation type="submission" date="2019-07" db="EMBL/GenBank/DDBJ databases">
        <title>Whole genome shotgun sequence of Acetobacter oeni NBRC 105207.</title>
        <authorList>
            <person name="Hosoyama A."/>
            <person name="Uohara A."/>
            <person name="Ohji S."/>
            <person name="Ichikawa N."/>
        </authorList>
    </citation>
    <scope>NUCLEOTIDE SEQUENCE [LARGE SCALE GENOMIC DNA]</scope>
    <source>
        <strain evidence="1 2">NBRC 105207</strain>
    </source>
</reference>
<dbReference type="RefSeq" id="WP_173572034.1">
    <property type="nucleotide sequence ID" value="NZ_BJYG01000042.1"/>
</dbReference>
<dbReference type="Proteomes" id="UP000321746">
    <property type="component" value="Unassembled WGS sequence"/>
</dbReference>
<gene>
    <name evidence="1" type="ORF">AOE01nite_26820</name>
</gene>
<dbReference type="AlphaFoldDB" id="A0A511XND2"/>
<organism evidence="1 2">
    <name type="scientific">Acetobacter oeni</name>
    <dbReference type="NCBI Taxonomy" id="304077"/>
    <lineage>
        <taxon>Bacteria</taxon>
        <taxon>Pseudomonadati</taxon>
        <taxon>Pseudomonadota</taxon>
        <taxon>Alphaproteobacteria</taxon>
        <taxon>Acetobacterales</taxon>
        <taxon>Acetobacteraceae</taxon>
        <taxon>Acetobacter</taxon>
    </lineage>
</organism>
<sequence>MIVQDHPYFCDMPDDLRYLEPAELSKPFIEKTMIFILPDKLKDFRKNLWHVRKRENEEGAIYVPLFRARCILAEDPVPPGYSGPFSVYPFYSKVARNKRHYLDYYMLFILSGQSDQAKFRSLTEQIR</sequence>
<proteinExistence type="predicted"/>
<evidence type="ECO:0000313" key="2">
    <source>
        <dbReference type="Proteomes" id="UP000321746"/>
    </source>
</evidence>
<dbReference type="EMBL" id="BJYG01000042">
    <property type="protein sequence ID" value="GEN64458.1"/>
    <property type="molecule type" value="Genomic_DNA"/>
</dbReference>
<name>A0A511XND2_9PROT</name>
<protein>
    <submittedName>
        <fullName evidence="1">Uncharacterized protein</fullName>
    </submittedName>
</protein>
<keyword evidence="2" id="KW-1185">Reference proteome</keyword>
<evidence type="ECO:0000313" key="1">
    <source>
        <dbReference type="EMBL" id="GEN64458.1"/>
    </source>
</evidence>
<comment type="caution">
    <text evidence="1">The sequence shown here is derived from an EMBL/GenBank/DDBJ whole genome shotgun (WGS) entry which is preliminary data.</text>
</comment>